<dbReference type="EnsemblPlants" id="Solyc06g074463.1.1">
    <property type="protein sequence ID" value="Solyc06g074463.1.1"/>
    <property type="gene ID" value="Solyc06g074463.1"/>
</dbReference>
<organism evidence="1">
    <name type="scientific">Solanum lycopersicum</name>
    <name type="common">Tomato</name>
    <name type="synonym">Lycopersicon esculentum</name>
    <dbReference type="NCBI Taxonomy" id="4081"/>
    <lineage>
        <taxon>Eukaryota</taxon>
        <taxon>Viridiplantae</taxon>
        <taxon>Streptophyta</taxon>
        <taxon>Embryophyta</taxon>
        <taxon>Tracheophyta</taxon>
        <taxon>Spermatophyta</taxon>
        <taxon>Magnoliopsida</taxon>
        <taxon>eudicotyledons</taxon>
        <taxon>Gunneridae</taxon>
        <taxon>Pentapetalae</taxon>
        <taxon>asterids</taxon>
        <taxon>lamiids</taxon>
        <taxon>Solanales</taxon>
        <taxon>Solanaceae</taxon>
        <taxon>Solanoideae</taxon>
        <taxon>Solaneae</taxon>
        <taxon>Solanum</taxon>
        <taxon>Solanum subgen. Lycopersicon</taxon>
    </lineage>
</organism>
<proteinExistence type="predicted"/>
<dbReference type="InParanoid" id="A0A3Q7GZW6"/>
<reference evidence="1" key="2">
    <citation type="submission" date="2019-01" db="UniProtKB">
        <authorList>
            <consortium name="EnsemblPlants"/>
        </authorList>
    </citation>
    <scope>IDENTIFICATION</scope>
    <source>
        <strain evidence="1">cv. Heinz 1706</strain>
    </source>
</reference>
<evidence type="ECO:0000313" key="2">
    <source>
        <dbReference type="Proteomes" id="UP000004994"/>
    </source>
</evidence>
<dbReference type="OMA" id="ANAIGYC"/>
<name>A0A3Q7GZW6_SOLLC</name>
<protein>
    <submittedName>
        <fullName evidence="1">Uncharacterized protein</fullName>
    </submittedName>
</protein>
<evidence type="ECO:0000313" key="1">
    <source>
        <dbReference type="EnsemblPlants" id="Solyc06g074463.1.1"/>
    </source>
</evidence>
<dbReference type="Gramene" id="Solyc06g074463.1.1">
    <property type="protein sequence ID" value="Solyc06g074463.1.1"/>
    <property type="gene ID" value="Solyc06g074463.1"/>
</dbReference>
<dbReference type="AlphaFoldDB" id="A0A3Q7GZW6"/>
<dbReference type="Proteomes" id="UP000004994">
    <property type="component" value="Chromosome 6"/>
</dbReference>
<sequence>MGVVPHARSTFYQVYQNGANAIGYCRQRLESTQRLVQPIPILGFVAEKIIEILIGVQTRYTYISGS</sequence>
<keyword evidence="2" id="KW-1185">Reference proteome</keyword>
<reference evidence="1" key="1">
    <citation type="journal article" date="2012" name="Nature">
        <title>The tomato genome sequence provides insights into fleshy fruit evolution.</title>
        <authorList>
            <consortium name="Tomato Genome Consortium"/>
        </authorList>
    </citation>
    <scope>NUCLEOTIDE SEQUENCE [LARGE SCALE GENOMIC DNA]</scope>
    <source>
        <strain evidence="1">cv. Heinz 1706</strain>
    </source>
</reference>
<dbReference type="STRING" id="4081.A0A3Q7GZW6"/>
<accession>A0A3Q7GZW6</accession>